<dbReference type="AlphaFoldDB" id="A0A8H3F5C0"/>
<dbReference type="InterPro" id="IPR053137">
    <property type="entry name" value="NLR-like"/>
</dbReference>
<gene>
    <name evidence="1" type="ORF">IMSHALPRED_004264</name>
</gene>
<sequence>MEPRASPPQGLLQIPFARNSDFVGREVQIEDLASRLERQFEHARVALVGLGGIGKSQVALEYAYRRLEREPQLSLFWIHASSASRFEQEYVHIGRLAGITGINDSAYDPKQIFKEWLSSNDAGSWLLIVDSADDTDILFGNREPDRALVLKGLSEYLPRSINGSMFFTTGNKKVGVKFATASGLVMLPEMDPVDAEQLLKSRSGEFMSDGDEIVELLNRFEYLPLTLSQAGSYIAENSISISEYLRLCSHSEASRTELLAEGFTDPARDDDAQNPIVSTYTVSFDQINRSDPVAADLLSYMACLDDQAVPKSLFSLPTSLVKATNALGLLKAYSLITTDRTGTMLSMHRLVHLATRNWLKIHGRFKAWAEISLRMISERFPSAGPETLDLCDLYLPHAQAVYAYG</sequence>
<dbReference type="PANTHER" id="PTHR46082">
    <property type="entry name" value="ATP/GTP-BINDING PROTEIN-RELATED"/>
    <property type="match status" value="1"/>
</dbReference>
<proteinExistence type="predicted"/>
<comment type="caution">
    <text evidence="1">The sequence shown here is derived from an EMBL/GenBank/DDBJ whole genome shotgun (WGS) entry which is preliminary data.</text>
</comment>
<dbReference type="Gene3D" id="3.40.50.300">
    <property type="entry name" value="P-loop containing nucleotide triphosphate hydrolases"/>
    <property type="match status" value="1"/>
</dbReference>
<dbReference type="SUPFAM" id="SSF52540">
    <property type="entry name" value="P-loop containing nucleoside triphosphate hydrolases"/>
    <property type="match status" value="1"/>
</dbReference>
<dbReference type="PANTHER" id="PTHR46082:SF6">
    <property type="entry name" value="AAA+ ATPASE DOMAIN-CONTAINING PROTEIN-RELATED"/>
    <property type="match status" value="1"/>
</dbReference>
<dbReference type="InterPro" id="IPR027417">
    <property type="entry name" value="P-loop_NTPase"/>
</dbReference>
<dbReference type="Proteomes" id="UP000664534">
    <property type="component" value="Unassembled WGS sequence"/>
</dbReference>
<evidence type="ECO:0000313" key="1">
    <source>
        <dbReference type="EMBL" id="CAF9918274.1"/>
    </source>
</evidence>
<reference evidence="1" key="1">
    <citation type="submission" date="2021-03" db="EMBL/GenBank/DDBJ databases">
        <authorList>
            <person name="Tagirdzhanova G."/>
        </authorList>
    </citation>
    <scope>NUCLEOTIDE SEQUENCE</scope>
</reference>
<dbReference type="OrthoDB" id="1577640at2759"/>
<accession>A0A8H3F5C0</accession>
<dbReference type="EMBL" id="CAJPDT010000020">
    <property type="protein sequence ID" value="CAF9918274.1"/>
    <property type="molecule type" value="Genomic_DNA"/>
</dbReference>
<keyword evidence="2" id="KW-1185">Reference proteome</keyword>
<evidence type="ECO:0000313" key="2">
    <source>
        <dbReference type="Proteomes" id="UP000664534"/>
    </source>
</evidence>
<organism evidence="1 2">
    <name type="scientific">Imshaugia aleurites</name>
    <dbReference type="NCBI Taxonomy" id="172621"/>
    <lineage>
        <taxon>Eukaryota</taxon>
        <taxon>Fungi</taxon>
        <taxon>Dikarya</taxon>
        <taxon>Ascomycota</taxon>
        <taxon>Pezizomycotina</taxon>
        <taxon>Lecanoromycetes</taxon>
        <taxon>OSLEUM clade</taxon>
        <taxon>Lecanoromycetidae</taxon>
        <taxon>Lecanorales</taxon>
        <taxon>Lecanorineae</taxon>
        <taxon>Parmeliaceae</taxon>
        <taxon>Imshaugia</taxon>
    </lineage>
</organism>
<evidence type="ECO:0008006" key="3">
    <source>
        <dbReference type="Google" id="ProtNLM"/>
    </source>
</evidence>
<protein>
    <recommendedName>
        <fullName evidence="3">NB-ARC domain-containing protein</fullName>
    </recommendedName>
</protein>
<name>A0A8H3F5C0_9LECA</name>